<dbReference type="GO" id="GO:0046872">
    <property type="term" value="F:metal ion binding"/>
    <property type="evidence" value="ECO:0007669"/>
    <property type="project" value="UniProtKB-KW"/>
</dbReference>
<dbReference type="SUPFAM" id="SSF53474">
    <property type="entry name" value="alpha/beta-Hydrolases"/>
    <property type="match status" value="1"/>
</dbReference>
<evidence type="ECO:0000256" key="5">
    <source>
        <dbReference type="ARBA" id="ARBA00022801"/>
    </source>
</evidence>
<evidence type="ECO:0000256" key="8">
    <source>
        <dbReference type="SAM" id="SignalP"/>
    </source>
</evidence>
<evidence type="ECO:0000256" key="6">
    <source>
        <dbReference type="ARBA" id="ARBA00022837"/>
    </source>
</evidence>
<evidence type="ECO:0000313" key="9">
    <source>
        <dbReference type="EMBL" id="NIK87872.1"/>
    </source>
</evidence>
<keyword evidence="3" id="KW-0479">Metal-binding</keyword>
<dbReference type="InterPro" id="IPR011118">
    <property type="entry name" value="Tannase/feruloyl_esterase"/>
</dbReference>
<evidence type="ECO:0000256" key="4">
    <source>
        <dbReference type="ARBA" id="ARBA00022729"/>
    </source>
</evidence>
<dbReference type="PANTHER" id="PTHR33938">
    <property type="entry name" value="FERULOYL ESTERASE B-RELATED"/>
    <property type="match status" value="1"/>
</dbReference>
<comment type="similarity">
    <text evidence="1">Belongs to the tannase family.</text>
</comment>
<comment type="caution">
    <text evidence="9">The sequence shown here is derived from an EMBL/GenBank/DDBJ whole genome shotgun (WGS) entry which is preliminary data.</text>
</comment>
<keyword evidence="5 9" id="KW-0378">Hydrolase</keyword>
<gene>
    <name evidence="9" type="ORF">FHS83_001190</name>
</gene>
<dbReference type="PROSITE" id="PS51257">
    <property type="entry name" value="PROKAR_LIPOPROTEIN"/>
    <property type="match status" value="1"/>
</dbReference>
<protein>
    <submittedName>
        <fullName evidence="9">Feruloyl esterase</fullName>
        <ecNumber evidence="9">3.1.1.73</ecNumber>
    </submittedName>
</protein>
<organism evidence="9 10">
    <name type="scientific">Rhizomicrobium palustre</name>
    <dbReference type="NCBI Taxonomy" id="189966"/>
    <lineage>
        <taxon>Bacteria</taxon>
        <taxon>Pseudomonadati</taxon>
        <taxon>Pseudomonadota</taxon>
        <taxon>Alphaproteobacteria</taxon>
        <taxon>Micropepsales</taxon>
        <taxon>Micropepsaceae</taxon>
        <taxon>Rhizomicrobium</taxon>
    </lineage>
</organism>
<evidence type="ECO:0000313" key="10">
    <source>
        <dbReference type="Proteomes" id="UP000570514"/>
    </source>
</evidence>
<evidence type="ECO:0000256" key="3">
    <source>
        <dbReference type="ARBA" id="ARBA00022723"/>
    </source>
</evidence>
<feature type="signal peptide" evidence="8">
    <location>
        <begin position="1"/>
        <end position="23"/>
    </location>
</feature>
<keyword evidence="4 8" id="KW-0732">Signal</keyword>
<dbReference type="EMBL" id="JAASRM010000001">
    <property type="protein sequence ID" value="NIK87872.1"/>
    <property type="molecule type" value="Genomic_DNA"/>
</dbReference>
<accession>A0A846MXT7</accession>
<proteinExistence type="inferred from homology"/>
<evidence type="ECO:0000256" key="7">
    <source>
        <dbReference type="ARBA" id="ARBA00023157"/>
    </source>
</evidence>
<keyword evidence="6" id="KW-0106">Calcium</keyword>
<dbReference type="AlphaFoldDB" id="A0A846MXT7"/>
<dbReference type="Proteomes" id="UP000570514">
    <property type="component" value="Unassembled WGS sequence"/>
</dbReference>
<keyword evidence="10" id="KW-1185">Reference proteome</keyword>
<keyword evidence="7" id="KW-1015">Disulfide bond</keyword>
<dbReference type="InterPro" id="IPR029058">
    <property type="entry name" value="AB_hydrolase_fold"/>
</dbReference>
<dbReference type="Pfam" id="PF07519">
    <property type="entry name" value="Tannase"/>
    <property type="match status" value="2"/>
</dbReference>
<reference evidence="9 10" key="1">
    <citation type="submission" date="2020-03" db="EMBL/GenBank/DDBJ databases">
        <title>Genomic Encyclopedia of Type Strains, Phase IV (KMG-IV): sequencing the most valuable type-strain genomes for metagenomic binning, comparative biology and taxonomic classification.</title>
        <authorList>
            <person name="Goeker M."/>
        </authorList>
    </citation>
    <scope>NUCLEOTIDE SEQUENCE [LARGE SCALE GENOMIC DNA]</scope>
    <source>
        <strain evidence="9 10">DSM 19867</strain>
    </source>
</reference>
<feature type="chain" id="PRO_5032809015" evidence="8">
    <location>
        <begin position="24"/>
        <end position="509"/>
    </location>
</feature>
<keyword evidence="2" id="KW-0719">Serine esterase</keyword>
<name>A0A846MXT7_9PROT</name>
<sequence>MRKIGFAAGLLAGAAAAAMAAQASGFACAELKELRLENVRITAAERVEPGWKYPASPFNGSLGPRAVAHSSFCRVALTIEKEIKVEVWLPDIWNQRFEAVGNGGLTGGINFPSMADVMRSGFATASTDTGHETPTGFFDSSWVKGHPDRVENFGHRAHHLMAMNAKKIIAAYYGTGPKKSYYTGCSSGGWQGLTEAQRYPEDYDGIVAGAPAINFVRLQANAFALAWRARQIPNSDIPYAKLSLIAKAQIAQCDAQDGVKDGFITDPRQCKFDWSKLLCKKDGGTECLTKAQIARAKTLYGPQRTPKAQKLYPGKPLGILANAPVEYPAGSDPLETLMLPQALKEKPKWTATSFDPDRDLPALGKELGPILNSTNPDLSAFKARGGKLIMYHGWADNVLSPYNSIDYAANVTKKTPGAENFLRLFMVPSMGHCGGGEGPNSFDSNSAIVNWVEKSEAPDVLIATHTGADGGVTMTRPLCAEPKVAVYKGEGSTNDAANFICKMPNKKGE</sequence>
<dbReference type="EC" id="3.1.1.73" evidence="9"/>
<evidence type="ECO:0000256" key="2">
    <source>
        <dbReference type="ARBA" id="ARBA00022487"/>
    </source>
</evidence>
<dbReference type="Gene3D" id="3.40.50.1820">
    <property type="entry name" value="alpha/beta hydrolase"/>
    <property type="match status" value="1"/>
</dbReference>
<dbReference type="PANTHER" id="PTHR33938:SF15">
    <property type="entry name" value="FERULOYL ESTERASE B-RELATED"/>
    <property type="match status" value="1"/>
</dbReference>
<dbReference type="GO" id="GO:0030600">
    <property type="term" value="F:feruloyl esterase activity"/>
    <property type="evidence" value="ECO:0007669"/>
    <property type="project" value="UniProtKB-EC"/>
</dbReference>
<evidence type="ECO:0000256" key="1">
    <source>
        <dbReference type="ARBA" id="ARBA00006249"/>
    </source>
</evidence>
<dbReference type="RefSeq" id="WP_167081833.1">
    <property type="nucleotide sequence ID" value="NZ_BAAADC010000001.1"/>
</dbReference>